<evidence type="ECO:0000256" key="1">
    <source>
        <dbReference type="ARBA" id="ARBA00004370"/>
    </source>
</evidence>
<dbReference type="InterPro" id="IPR058650">
    <property type="entry name" value="Msy1/2-like"/>
</dbReference>
<dbReference type="Gene3D" id="1.10.238.10">
    <property type="entry name" value="EF-hand"/>
    <property type="match status" value="1"/>
</dbReference>
<organism evidence="8 9">
    <name type="scientific">Anaeromyces robustus</name>
    <dbReference type="NCBI Taxonomy" id="1754192"/>
    <lineage>
        <taxon>Eukaryota</taxon>
        <taxon>Fungi</taxon>
        <taxon>Fungi incertae sedis</taxon>
        <taxon>Chytridiomycota</taxon>
        <taxon>Chytridiomycota incertae sedis</taxon>
        <taxon>Neocallimastigomycetes</taxon>
        <taxon>Neocallimastigales</taxon>
        <taxon>Neocallimastigaceae</taxon>
        <taxon>Anaeromyces</taxon>
    </lineage>
</organism>
<protein>
    <recommendedName>
        <fullName evidence="7">EF-hand domain-containing protein</fullName>
    </recommendedName>
</protein>
<feature type="transmembrane region" description="Helical" evidence="6">
    <location>
        <begin position="416"/>
        <end position="440"/>
    </location>
</feature>
<dbReference type="STRING" id="1754192.A0A1Y1WTV5"/>
<evidence type="ECO:0000256" key="3">
    <source>
        <dbReference type="ARBA" id="ARBA00022837"/>
    </source>
</evidence>
<proteinExistence type="predicted"/>
<comment type="caution">
    <text evidence="8">The sequence shown here is derived from an EMBL/GenBank/DDBJ whole genome shotgun (WGS) entry which is preliminary data.</text>
</comment>
<evidence type="ECO:0000256" key="5">
    <source>
        <dbReference type="ARBA" id="ARBA00023136"/>
    </source>
</evidence>
<dbReference type="GO" id="GO:0006874">
    <property type="term" value="P:intracellular calcium ion homeostasis"/>
    <property type="evidence" value="ECO:0007669"/>
    <property type="project" value="TreeGrafter"/>
</dbReference>
<dbReference type="PANTHER" id="PTHR31323">
    <property type="entry name" value="MECHANOSENSITIVE ION CHANNEL PROTEIN MSY2"/>
    <property type="match status" value="1"/>
</dbReference>
<evidence type="ECO:0000256" key="2">
    <source>
        <dbReference type="ARBA" id="ARBA00022692"/>
    </source>
</evidence>
<dbReference type="AlphaFoldDB" id="A0A1Y1WTV5"/>
<keyword evidence="2 6" id="KW-0812">Transmembrane</keyword>
<name>A0A1Y1WTV5_9FUNG</name>
<evidence type="ECO:0000256" key="6">
    <source>
        <dbReference type="SAM" id="Phobius"/>
    </source>
</evidence>
<feature type="transmembrane region" description="Helical" evidence="6">
    <location>
        <begin position="207"/>
        <end position="225"/>
    </location>
</feature>
<evidence type="ECO:0000256" key="4">
    <source>
        <dbReference type="ARBA" id="ARBA00022989"/>
    </source>
</evidence>
<dbReference type="Pfam" id="PF25886">
    <property type="entry name" value="Msy1"/>
    <property type="match status" value="1"/>
</dbReference>
<dbReference type="Pfam" id="PF00924">
    <property type="entry name" value="MS_channel_2nd"/>
    <property type="match status" value="1"/>
</dbReference>
<feature type="transmembrane region" description="Helical" evidence="6">
    <location>
        <begin position="111"/>
        <end position="133"/>
    </location>
</feature>
<dbReference type="OrthoDB" id="2136825at2759"/>
<gene>
    <name evidence="8" type="ORF">BCR32DRAFT_270956</name>
</gene>
<feature type="transmembrane region" description="Helical" evidence="6">
    <location>
        <begin position="385"/>
        <end position="404"/>
    </location>
</feature>
<feature type="transmembrane region" description="Helical" evidence="6">
    <location>
        <begin position="169"/>
        <end position="187"/>
    </location>
</feature>
<feature type="transmembrane region" description="Helical" evidence="6">
    <location>
        <begin position="67"/>
        <end position="91"/>
    </location>
</feature>
<dbReference type="InterPro" id="IPR011992">
    <property type="entry name" value="EF-hand-dom_pair"/>
</dbReference>
<dbReference type="InterPro" id="IPR006685">
    <property type="entry name" value="MscS_channel_2nd"/>
</dbReference>
<keyword evidence="9" id="KW-1185">Reference proteome</keyword>
<sequence>MSIDGDFEVDDFADIIDHNIFELAKKKNEDDENFDWENDDLIDIRNDKKTGTAFTRTIKAYKDLSPFWLMVVSLIYLTCFLAIFFLMDYFFFVDKMASKANWRYCESSAKILGYPLLIWSIWLEIVFGSYFILKFFFKVFPSLLLKLSDFLFGGISEKYRHYTIDYIKYLRKYLTFTFFMLIAAVSYHNVFVDKKSKRGIISKFKTFLYWGFFASVIWLVEKFFFQTFAMKFHKKAFNDRINKVKYSTGILEKFYKAYYQEDMNGAKSPKRKKFVNKLRHIVKRGHNDATLIVRNSTDAKRLAKLIFEYLRPSDNTRFLTLEEFKPFFANVEQAQRAFNIFDIDRNGDISKFEIKNIIISIYKEKEDIEKSMRNSGLALKKLDGILKFLAIIIIILIGMTMFNSGKNTVLISLGTVWASTMFAVSGIITTVVENIIFLFISHPFDVGDKIQVGSDVMYVTEFGLISTVFRRTDGKKLYCPNKSISSQFIKNVRRSGKIIEDYDLEVSLNTTKEQFDELKRRILEFLKEHKNNFQMKAEIAIKSLHDVGHINLGIMIEHNINFQDTFKYNMRRNEFLLTIQQLLNELGISLYHENSYDVKLTCSDPAKLPIIAALSSNVQFPSSQP</sequence>
<dbReference type="SUPFAM" id="SSF47473">
    <property type="entry name" value="EF-hand"/>
    <property type="match status" value="1"/>
</dbReference>
<dbReference type="InterPro" id="IPR010920">
    <property type="entry name" value="LSM_dom_sf"/>
</dbReference>
<dbReference type="EMBL" id="MCFG01000270">
    <property type="protein sequence ID" value="ORX76970.1"/>
    <property type="molecule type" value="Genomic_DNA"/>
</dbReference>
<reference evidence="8 9" key="2">
    <citation type="submission" date="2016-08" db="EMBL/GenBank/DDBJ databases">
        <title>Pervasive Adenine N6-methylation of Active Genes in Fungi.</title>
        <authorList>
            <consortium name="DOE Joint Genome Institute"/>
            <person name="Mondo S.J."/>
            <person name="Dannebaum R.O."/>
            <person name="Kuo R.C."/>
            <person name="Labutti K."/>
            <person name="Haridas S."/>
            <person name="Kuo A."/>
            <person name="Salamov A."/>
            <person name="Ahrendt S.R."/>
            <person name="Lipzen A."/>
            <person name="Sullivan W."/>
            <person name="Andreopoulos W.B."/>
            <person name="Clum A."/>
            <person name="Lindquist E."/>
            <person name="Daum C."/>
            <person name="Ramamoorthy G.K."/>
            <person name="Gryganskyi A."/>
            <person name="Culley D."/>
            <person name="Magnuson J.K."/>
            <person name="James T.Y."/>
            <person name="O'Malley M.A."/>
            <person name="Stajich J.E."/>
            <person name="Spatafora J.W."/>
            <person name="Visel A."/>
            <person name="Grigoriev I.V."/>
        </authorList>
    </citation>
    <scope>NUCLEOTIDE SEQUENCE [LARGE SCALE GENOMIC DNA]</scope>
    <source>
        <strain evidence="8 9">S4</strain>
    </source>
</reference>
<dbReference type="PANTHER" id="PTHR31323:SF1">
    <property type="entry name" value="MECHANOSENSITIVE ION CHANNEL PROTEIN"/>
    <property type="match status" value="1"/>
</dbReference>
<dbReference type="InterPro" id="IPR018247">
    <property type="entry name" value="EF_Hand_1_Ca_BS"/>
</dbReference>
<dbReference type="PROSITE" id="PS00018">
    <property type="entry name" value="EF_HAND_1"/>
    <property type="match status" value="1"/>
</dbReference>
<reference evidence="8 9" key="1">
    <citation type="submission" date="2016-08" db="EMBL/GenBank/DDBJ databases">
        <title>A Parts List for Fungal Cellulosomes Revealed by Comparative Genomics.</title>
        <authorList>
            <consortium name="DOE Joint Genome Institute"/>
            <person name="Haitjema C.H."/>
            <person name="Gilmore S.P."/>
            <person name="Henske J.K."/>
            <person name="Solomon K.V."/>
            <person name="De Groot R."/>
            <person name="Kuo A."/>
            <person name="Mondo S.J."/>
            <person name="Salamov A.A."/>
            <person name="Labutti K."/>
            <person name="Zhao Z."/>
            <person name="Chiniquy J."/>
            <person name="Barry K."/>
            <person name="Brewer H.M."/>
            <person name="Purvine S.O."/>
            <person name="Wright A.T."/>
            <person name="Boxma B."/>
            <person name="Van Alen T."/>
            <person name="Hackstein J.H."/>
            <person name="Baker S.E."/>
            <person name="Grigoriev I.V."/>
            <person name="O'Malley M.A."/>
        </authorList>
    </citation>
    <scope>NUCLEOTIDE SEQUENCE [LARGE SCALE GENOMIC DNA]</scope>
    <source>
        <strain evidence="8 9">S4</strain>
    </source>
</reference>
<dbReference type="Proteomes" id="UP000193944">
    <property type="component" value="Unassembled WGS sequence"/>
</dbReference>
<dbReference type="InterPro" id="IPR002048">
    <property type="entry name" value="EF_hand_dom"/>
</dbReference>
<dbReference type="GO" id="GO:0005262">
    <property type="term" value="F:calcium channel activity"/>
    <property type="evidence" value="ECO:0007669"/>
    <property type="project" value="TreeGrafter"/>
</dbReference>
<accession>A0A1Y1WTV5</accession>
<evidence type="ECO:0000313" key="8">
    <source>
        <dbReference type="EMBL" id="ORX76970.1"/>
    </source>
</evidence>
<keyword evidence="3" id="KW-0106">Calcium</keyword>
<dbReference type="SUPFAM" id="SSF50182">
    <property type="entry name" value="Sm-like ribonucleoproteins"/>
    <property type="match status" value="1"/>
</dbReference>
<evidence type="ECO:0000313" key="9">
    <source>
        <dbReference type="Proteomes" id="UP000193944"/>
    </source>
</evidence>
<dbReference type="GO" id="GO:0005509">
    <property type="term" value="F:calcium ion binding"/>
    <property type="evidence" value="ECO:0007669"/>
    <property type="project" value="InterPro"/>
</dbReference>
<comment type="subcellular location">
    <subcellularLocation>
        <location evidence="1">Membrane</location>
    </subcellularLocation>
</comment>
<dbReference type="GO" id="GO:0016020">
    <property type="term" value="C:membrane"/>
    <property type="evidence" value="ECO:0007669"/>
    <property type="project" value="UniProtKB-SubCell"/>
</dbReference>
<keyword evidence="4 6" id="KW-1133">Transmembrane helix</keyword>
<feature type="domain" description="EF-hand" evidence="7">
    <location>
        <begin position="329"/>
        <end position="364"/>
    </location>
</feature>
<dbReference type="PROSITE" id="PS50222">
    <property type="entry name" value="EF_HAND_2"/>
    <property type="match status" value="1"/>
</dbReference>
<keyword evidence="5 6" id="KW-0472">Membrane</keyword>
<dbReference type="Gene3D" id="2.30.30.60">
    <property type="match status" value="1"/>
</dbReference>
<dbReference type="InterPro" id="IPR023408">
    <property type="entry name" value="MscS_beta-dom_sf"/>
</dbReference>
<evidence type="ECO:0000259" key="7">
    <source>
        <dbReference type="PROSITE" id="PS50222"/>
    </source>
</evidence>